<evidence type="ECO:0000313" key="3">
    <source>
        <dbReference type="Proteomes" id="UP000824161"/>
    </source>
</evidence>
<feature type="domain" description="SMP-30/Gluconolactonase/LRE-like region" evidence="1">
    <location>
        <begin position="65"/>
        <end position="265"/>
    </location>
</feature>
<dbReference type="InterPro" id="IPR013658">
    <property type="entry name" value="SGL"/>
</dbReference>
<dbReference type="InterPro" id="IPR051262">
    <property type="entry name" value="SMP-30/CGR1_Lactonase"/>
</dbReference>
<dbReference type="InterPro" id="IPR011042">
    <property type="entry name" value="6-blade_b-propeller_TolB-like"/>
</dbReference>
<sequence length="284" mass="31492">MACALAVAPLSAQESQSEDLLPEWTFTTGIEGAAHDAQGNIYACNYKEQGTIGILRDGQAELFARLPEGSVGNGIVFDAAGHMYIADYTGHNILRIKKGERTPEVFARQETMNQPNDLAISPATGILYASDPDWKNSRGQLWMIRPDGSVSLLEGEMGTTNGIEVSPDGRRLYVNESAQRNVWVYDIKADGTLENKRLFHHFDDFGMDGMRCDSNGRLWLTRHEKGTVVVFSPQGRQVVEVPLTGKKCSNLTLIELEKDIAAYITMADRGCFEVIYVNKHELSF</sequence>
<dbReference type="Pfam" id="PF08450">
    <property type="entry name" value="SGL"/>
    <property type="match status" value="1"/>
</dbReference>
<evidence type="ECO:0000313" key="2">
    <source>
        <dbReference type="EMBL" id="HIT98394.1"/>
    </source>
</evidence>
<reference evidence="2" key="1">
    <citation type="submission" date="2020-10" db="EMBL/GenBank/DDBJ databases">
        <authorList>
            <person name="Gilroy R."/>
        </authorList>
    </citation>
    <scope>NUCLEOTIDE SEQUENCE</scope>
    <source>
        <strain evidence="2">1383</strain>
    </source>
</reference>
<dbReference type="PANTHER" id="PTHR47572:SF5">
    <property type="entry name" value="BLR2277 PROTEIN"/>
    <property type="match status" value="1"/>
</dbReference>
<name>A0A9D1HB76_9FLAO</name>
<dbReference type="AlphaFoldDB" id="A0A9D1HB76"/>
<reference evidence="2" key="2">
    <citation type="journal article" date="2021" name="PeerJ">
        <title>Extensive microbial diversity within the chicken gut microbiome revealed by metagenomics and culture.</title>
        <authorList>
            <person name="Gilroy R."/>
            <person name="Ravi A."/>
            <person name="Getino M."/>
            <person name="Pursley I."/>
            <person name="Horton D.L."/>
            <person name="Alikhan N.F."/>
            <person name="Baker D."/>
            <person name="Gharbi K."/>
            <person name="Hall N."/>
            <person name="Watson M."/>
            <person name="Adriaenssens E.M."/>
            <person name="Foster-Nyarko E."/>
            <person name="Jarju S."/>
            <person name="Secka A."/>
            <person name="Antonio M."/>
            <person name="Oren A."/>
            <person name="Chaudhuri R.R."/>
            <person name="La Ragione R."/>
            <person name="Hildebrand F."/>
            <person name="Pallen M.J."/>
        </authorList>
    </citation>
    <scope>NUCLEOTIDE SEQUENCE</scope>
    <source>
        <strain evidence="2">1383</strain>
    </source>
</reference>
<evidence type="ECO:0000259" key="1">
    <source>
        <dbReference type="Pfam" id="PF08450"/>
    </source>
</evidence>
<organism evidence="2 3">
    <name type="scientific">Candidatus Merdimorpha stercoravium</name>
    <dbReference type="NCBI Taxonomy" id="2840863"/>
    <lineage>
        <taxon>Bacteria</taxon>
        <taxon>Pseudomonadati</taxon>
        <taxon>Bacteroidota</taxon>
        <taxon>Flavobacteriia</taxon>
        <taxon>Flavobacteriales</taxon>
        <taxon>Candidatus Merdimorpha</taxon>
    </lineage>
</organism>
<dbReference type="EMBL" id="DVLY01000150">
    <property type="protein sequence ID" value="HIT98394.1"/>
    <property type="molecule type" value="Genomic_DNA"/>
</dbReference>
<dbReference type="Gene3D" id="2.120.10.30">
    <property type="entry name" value="TolB, C-terminal domain"/>
    <property type="match status" value="1"/>
</dbReference>
<comment type="caution">
    <text evidence="2">The sequence shown here is derived from an EMBL/GenBank/DDBJ whole genome shotgun (WGS) entry which is preliminary data.</text>
</comment>
<dbReference type="PANTHER" id="PTHR47572">
    <property type="entry name" value="LIPOPROTEIN-RELATED"/>
    <property type="match status" value="1"/>
</dbReference>
<protein>
    <submittedName>
        <fullName evidence="2">SMP-30/gluconolactonase/LRE family protein</fullName>
    </submittedName>
</protein>
<dbReference type="SUPFAM" id="SSF63829">
    <property type="entry name" value="Calcium-dependent phosphotriesterase"/>
    <property type="match status" value="1"/>
</dbReference>
<gene>
    <name evidence="2" type="ORF">IAC44_06100</name>
</gene>
<proteinExistence type="predicted"/>
<dbReference type="Proteomes" id="UP000824161">
    <property type="component" value="Unassembled WGS sequence"/>
</dbReference>
<accession>A0A9D1HB76</accession>